<dbReference type="GeneID" id="20317506"/>
<dbReference type="PROSITE" id="PS50191">
    <property type="entry name" value="CRAL_TRIO"/>
    <property type="match status" value="1"/>
</dbReference>
<dbReference type="Gene3D" id="1.10.555.10">
    <property type="entry name" value="Rho GTPase activation protein"/>
    <property type="match status" value="1"/>
</dbReference>
<dbReference type="RefSeq" id="XP_009166044.1">
    <property type="nucleotide sequence ID" value="XM_009167780.1"/>
</dbReference>
<accession>A0A074ZS02</accession>
<dbReference type="CTD" id="20317506"/>
<dbReference type="CDD" id="cd00170">
    <property type="entry name" value="SEC14"/>
    <property type="match status" value="1"/>
</dbReference>
<evidence type="ECO:0000259" key="1">
    <source>
        <dbReference type="PROSITE" id="PS50191"/>
    </source>
</evidence>
<feature type="domain" description="CRAL-TRIO" evidence="1">
    <location>
        <begin position="174"/>
        <end position="329"/>
    </location>
</feature>
<dbReference type="SUPFAM" id="SSF48350">
    <property type="entry name" value="GTPase activation domain, GAP"/>
    <property type="match status" value="1"/>
</dbReference>
<evidence type="ECO:0008006" key="5">
    <source>
        <dbReference type="Google" id="ProtNLM"/>
    </source>
</evidence>
<dbReference type="GO" id="GO:0005096">
    <property type="term" value="F:GTPase activator activity"/>
    <property type="evidence" value="ECO:0007669"/>
    <property type="project" value="TreeGrafter"/>
</dbReference>
<dbReference type="PANTHER" id="PTHR45808:SF2">
    <property type="entry name" value="RHO GTPASE-ACTIVATING PROTEIN 68F"/>
    <property type="match status" value="1"/>
</dbReference>
<dbReference type="PANTHER" id="PTHR45808">
    <property type="entry name" value="RHO GTPASE-ACTIVATING PROTEIN 68F"/>
    <property type="match status" value="1"/>
</dbReference>
<dbReference type="SMART" id="SM00324">
    <property type="entry name" value="RhoGAP"/>
    <property type="match status" value="1"/>
</dbReference>
<dbReference type="AlphaFoldDB" id="A0A074ZS02"/>
<dbReference type="InterPro" id="IPR036865">
    <property type="entry name" value="CRAL-TRIO_dom_sf"/>
</dbReference>
<dbReference type="KEGG" id="ovi:T265_03319"/>
<dbReference type="SMART" id="SM00516">
    <property type="entry name" value="SEC14"/>
    <property type="match status" value="1"/>
</dbReference>
<dbReference type="SUPFAM" id="SSF52087">
    <property type="entry name" value="CRAL/TRIO domain"/>
    <property type="match status" value="1"/>
</dbReference>
<protein>
    <recommendedName>
        <fullName evidence="5">RhoGAP domain protein</fullName>
    </recommendedName>
</protein>
<dbReference type="Proteomes" id="UP000054324">
    <property type="component" value="Unassembled WGS sequence"/>
</dbReference>
<gene>
    <name evidence="3" type="ORF">T265_03319</name>
</gene>
<keyword evidence="4" id="KW-1185">Reference proteome</keyword>
<sequence>MYFVTAHLDGTFQCSMESDPAVSSTVVEPELSALKRMEEKDSDFVDGVESSSLKDPIFDDMTGRSGSKPLWRYVSHDSDSGAPDDASTNEYRRRFDSLTFGSFPPSSYLTDFETPEMEFDECSLELAGNKEGSPEGSAFNSDRMTPDGIIDEDYEQELGMAAKELSVQDVIDSDYPDISRLGILQVAGDDKLGRKVIIFSACRLPAADLIDHQRLLLYITKTLEQYVSSDYSLIYFHCGLSNKNKPRFGWLVQAYRTFDRNFRKNLKALFIVHPTTGIKILWSLFRPFISSKMTQKVKYIERLKELEEFLFLNQLPIPHRVLEYDKLIAAKLAAATDQSGATQISGPTHLTVGPPRNDLVSVISGMYDEPGDDSQPEPQQQFNVSLQFIKMNNGGRSIPIVLEDAVDYLREFGLDTDGIFRRSVNVGRLRQLQDVYNRGEAVDLREYDDPHLAAALLKSFLRELTEPILTFELYDDILGMGNLQGRDKVSAIKELILTKLPDDNYEVLNYLMRFLTEVALHSSQNRMNASNIAVVFGPSLIWSRHQTSLSAITMINAFVQILITHYESIFIK</sequence>
<dbReference type="PROSITE" id="PS50238">
    <property type="entry name" value="RHOGAP"/>
    <property type="match status" value="1"/>
</dbReference>
<dbReference type="GO" id="GO:0007264">
    <property type="term" value="P:small GTPase-mediated signal transduction"/>
    <property type="evidence" value="ECO:0007669"/>
    <property type="project" value="TreeGrafter"/>
</dbReference>
<dbReference type="GO" id="GO:0005737">
    <property type="term" value="C:cytoplasm"/>
    <property type="evidence" value="ECO:0007669"/>
    <property type="project" value="TreeGrafter"/>
</dbReference>
<dbReference type="Pfam" id="PF00620">
    <property type="entry name" value="RhoGAP"/>
    <property type="match status" value="1"/>
</dbReference>
<dbReference type="InterPro" id="IPR001251">
    <property type="entry name" value="CRAL-TRIO_dom"/>
</dbReference>
<dbReference type="InterPro" id="IPR008936">
    <property type="entry name" value="Rho_GTPase_activation_prot"/>
</dbReference>
<evidence type="ECO:0000313" key="4">
    <source>
        <dbReference type="Proteomes" id="UP000054324"/>
    </source>
</evidence>
<proteinExistence type="predicted"/>
<dbReference type="GO" id="GO:2001136">
    <property type="term" value="P:negative regulation of endocytic recycling"/>
    <property type="evidence" value="ECO:0007669"/>
    <property type="project" value="TreeGrafter"/>
</dbReference>
<evidence type="ECO:0000259" key="2">
    <source>
        <dbReference type="PROSITE" id="PS50238"/>
    </source>
</evidence>
<dbReference type="EMBL" id="KL596665">
    <property type="protein sequence ID" value="KER30158.1"/>
    <property type="molecule type" value="Genomic_DNA"/>
</dbReference>
<dbReference type="Gene3D" id="3.40.525.10">
    <property type="entry name" value="CRAL-TRIO lipid binding domain"/>
    <property type="match status" value="1"/>
</dbReference>
<reference evidence="3 4" key="1">
    <citation type="submission" date="2013-11" db="EMBL/GenBank/DDBJ databases">
        <title>Opisthorchis viverrini - life in the bile duct.</title>
        <authorList>
            <person name="Young N.D."/>
            <person name="Nagarajan N."/>
            <person name="Lin S.J."/>
            <person name="Korhonen P.K."/>
            <person name="Jex A.R."/>
            <person name="Hall R.S."/>
            <person name="Safavi-Hemami H."/>
            <person name="Kaewkong W."/>
            <person name="Bertrand D."/>
            <person name="Gao S."/>
            <person name="Seet Q."/>
            <person name="Wongkham S."/>
            <person name="Teh B.T."/>
            <person name="Wongkham C."/>
            <person name="Intapan P.M."/>
            <person name="Maleewong W."/>
            <person name="Yang X."/>
            <person name="Hu M."/>
            <person name="Wang Z."/>
            <person name="Hofmann A."/>
            <person name="Sternberg P.W."/>
            <person name="Tan P."/>
            <person name="Wang J."/>
            <person name="Gasser R.B."/>
        </authorList>
    </citation>
    <scope>NUCLEOTIDE SEQUENCE [LARGE SCALE GENOMIC DNA]</scope>
</reference>
<dbReference type="InterPro" id="IPR000198">
    <property type="entry name" value="RhoGAP_dom"/>
</dbReference>
<organism evidence="3 4">
    <name type="scientific">Opisthorchis viverrini</name>
    <name type="common">Southeast Asian liver fluke</name>
    <dbReference type="NCBI Taxonomy" id="6198"/>
    <lineage>
        <taxon>Eukaryota</taxon>
        <taxon>Metazoa</taxon>
        <taxon>Spiralia</taxon>
        <taxon>Lophotrochozoa</taxon>
        <taxon>Platyhelminthes</taxon>
        <taxon>Trematoda</taxon>
        <taxon>Digenea</taxon>
        <taxon>Opisthorchiida</taxon>
        <taxon>Opisthorchiata</taxon>
        <taxon>Opisthorchiidae</taxon>
        <taxon>Opisthorchis</taxon>
    </lineage>
</organism>
<dbReference type="Pfam" id="PF13716">
    <property type="entry name" value="CRAL_TRIO_2"/>
    <property type="match status" value="1"/>
</dbReference>
<evidence type="ECO:0000313" key="3">
    <source>
        <dbReference type="EMBL" id="KER30158.1"/>
    </source>
</evidence>
<feature type="domain" description="Rho-GAP" evidence="2">
    <location>
        <begin position="384"/>
        <end position="570"/>
    </location>
</feature>
<name>A0A074ZS02_OPIVI</name>
<dbReference type="OrthoDB" id="19923at2759"/>